<keyword evidence="4" id="KW-1185">Reference proteome</keyword>
<feature type="domain" description="GFO/IDH/MocA-like oxidoreductase" evidence="2">
    <location>
        <begin position="134"/>
        <end position="253"/>
    </location>
</feature>
<evidence type="ECO:0000259" key="1">
    <source>
        <dbReference type="Pfam" id="PF01408"/>
    </source>
</evidence>
<reference evidence="3 4" key="1">
    <citation type="submission" date="2023-07" db="EMBL/GenBank/DDBJ databases">
        <title>Genomic Encyclopedia of Type Strains, Phase IV (KMG-IV): sequencing the most valuable type-strain genomes for metagenomic binning, comparative biology and taxonomic classification.</title>
        <authorList>
            <person name="Goeker M."/>
        </authorList>
    </citation>
    <scope>NUCLEOTIDE SEQUENCE [LARGE SCALE GENOMIC DNA]</scope>
    <source>
        <strain evidence="3 4">DSM 17723</strain>
    </source>
</reference>
<dbReference type="InterPro" id="IPR000683">
    <property type="entry name" value="Gfo/Idh/MocA-like_OxRdtase_N"/>
</dbReference>
<evidence type="ECO:0000313" key="4">
    <source>
        <dbReference type="Proteomes" id="UP001232245"/>
    </source>
</evidence>
<sequence length="343" mass="38193">MAKQHKIIVAGCGGMSNTWFDYVSQRENAEIVGVVDVNLEAAKAMVERRDLGVPSFTNLSEAIMKTDANLVFDITIPAAHKEIVITALEAGCNVFGEKPMAETLKDAKEVLRTARKTGNTYTVMQNRRYLNQIRTFQTILSNGTIGEIGSIHADFFLGPNFGGFRDLMDHPLIVDMAIHTFDQARFLTGKDPVSVYCHEYNPTGSWYKGNASAICIFEMTDGTVFSYRGSWSAIGNQTSWESDWRVTGSKGSARWDGSNNPICEVIDETKPIEFITPVKQINIESEKAIREGHWGCLDEMFQALEENRLAETDCRDNIKSMEMVFGAVQSAKTGKKVIISEMD</sequence>
<dbReference type="EMBL" id="JAUSTZ010000005">
    <property type="protein sequence ID" value="MDQ0226396.1"/>
    <property type="molecule type" value="Genomic_DNA"/>
</dbReference>
<feature type="domain" description="Gfo/Idh/MocA-like oxidoreductase N-terminal" evidence="1">
    <location>
        <begin position="6"/>
        <end position="123"/>
    </location>
</feature>
<dbReference type="InterPro" id="IPR051450">
    <property type="entry name" value="Gfo/Idh/MocA_Oxidoreductases"/>
</dbReference>
<organism evidence="3 4">
    <name type="scientific">Metabacillus niabensis</name>
    <dbReference type="NCBI Taxonomy" id="324854"/>
    <lineage>
        <taxon>Bacteria</taxon>
        <taxon>Bacillati</taxon>
        <taxon>Bacillota</taxon>
        <taxon>Bacilli</taxon>
        <taxon>Bacillales</taxon>
        <taxon>Bacillaceae</taxon>
        <taxon>Metabacillus</taxon>
    </lineage>
</organism>
<proteinExistence type="predicted"/>
<gene>
    <name evidence="3" type="ORF">J2S02_002741</name>
</gene>
<dbReference type="Pfam" id="PF22725">
    <property type="entry name" value="GFO_IDH_MocA_C3"/>
    <property type="match status" value="1"/>
</dbReference>
<name>A0ABT9Z2B6_9BACI</name>
<comment type="caution">
    <text evidence="3">The sequence shown here is derived from an EMBL/GenBank/DDBJ whole genome shotgun (WGS) entry which is preliminary data.</text>
</comment>
<evidence type="ECO:0000259" key="2">
    <source>
        <dbReference type="Pfam" id="PF22725"/>
    </source>
</evidence>
<protein>
    <submittedName>
        <fullName evidence="3">Dehydrogenase</fullName>
    </submittedName>
</protein>
<dbReference type="InterPro" id="IPR055170">
    <property type="entry name" value="GFO_IDH_MocA-like_dom"/>
</dbReference>
<accession>A0ABT9Z2B6</accession>
<dbReference type="Pfam" id="PF01408">
    <property type="entry name" value="GFO_IDH_MocA"/>
    <property type="match status" value="1"/>
</dbReference>
<dbReference type="Gene3D" id="3.40.50.720">
    <property type="entry name" value="NAD(P)-binding Rossmann-like Domain"/>
    <property type="match status" value="1"/>
</dbReference>
<dbReference type="PANTHER" id="PTHR43377">
    <property type="entry name" value="BILIVERDIN REDUCTASE A"/>
    <property type="match status" value="1"/>
</dbReference>
<evidence type="ECO:0000313" key="3">
    <source>
        <dbReference type="EMBL" id="MDQ0226396.1"/>
    </source>
</evidence>
<dbReference type="SUPFAM" id="SSF55347">
    <property type="entry name" value="Glyceraldehyde-3-phosphate dehydrogenase-like, C-terminal domain"/>
    <property type="match status" value="1"/>
</dbReference>
<dbReference type="RefSeq" id="WP_145581111.1">
    <property type="nucleotide sequence ID" value="NZ_CADEPK010000033.1"/>
</dbReference>
<dbReference type="SUPFAM" id="SSF51735">
    <property type="entry name" value="NAD(P)-binding Rossmann-fold domains"/>
    <property type="match status" value="1"/>
</dbReference>
<dbReference type="InterPro" id="IPR036291">
    <property type="entry name" value="NAD(P)-bd_dom_sf"/>
</dbReference>
<dbReference type="Gene3D" id="3.30.360.10">
    <property type="entry name" value="Dihydrodipicolinate Reductase, domain 2"/>
    <property type="match status" value="1"/>
</dbReference>
<dbReference type="Proteomes" id="UP001232245">
    <property type="component" value="Unassembled WGS sequence"/>
</dbReference>
<dbReference type="PANTHER" id="PTHR43377:SF1">
    <property type="entry name" value="BILIVERDIN REDUCTASE A"/>
    <property type="match status" value="1"/>
</dbReference>